<dbReference type="AlphaFoldDB" id="A0A9P7YNX0"/>
<name>A0A9P7YNX0_9HELO</name>
<feature type="region of interest" description="Disordered" evidence="1">
    <location>
        <begin position="383"/>
        <end position="409"/>
    </location>
</feature>
<protein>
    <submittedName>
        <fullName evidence="2">Uncharacterized protein</fullName>
    </submittedName>
</protein>
<feature type="region of interest" description="Disordered" evidence="1">
    <location>
        <begin position="289"/>
        <end position="316"/>
    </location>
</feature>
<accession>A0A9P7YNX0</accession>
<dbReference type="EMBL" id="MU251402">
    <property type="protein sequence ID" value="KAG9236687.1"/>
    <property type="molecule type" value="Genomic_DNA"/>
</dbReference>
<evidence type="ECO:0000313" key="2">
    <source>
        <dbReference type="EMBL" id="KAG9236687.1"/>
    </source>
</evidence>
<evidence type="ECO:0000256" key="1">
    <source>
        <dbReference type="SAM" id="MobiDB-lite"/>
    </source>
</evidence>
<keyword evidence="3" id="KW-1185">Reference proteome</keyword>
<dbReference type="OrthoDB" id="5373017at2759"/>
<reference evidence="2" key="1">
    <citation type="journal article" date="2021" name="IMA Fungus">
        <title>Genomic characterization of three marine fungi, including Emericellopsis atlantica sp. nov. with signatures of a generalist lifestyle and marine biomass degradation.</title>
        <authorList>
            <person name="Hagestad O.C."/>
            <person name="Hou L."/>
            <person name="Andersen J.H."/>
            <person name="Hansen E.H."/>
            <person name="Altermark B."/>
            <person name="Li C."/>
            <person name="Kuhnert E."/>
            <person name="Cox R.J."/>
            <person name="Crous P.W."/>
            <person name="Spatafora J.W."/>
            <person name="Lail K."/>
            <person name="Amirebrahimi M."/>
            <person name="Lipzen A."/>
            <person name="Pangilinan J."/>
            <person name="Andreopoulos W."/>
            <person name="Hayes R.D."/>
            <person name="Ng V."/>
            <person name="Grigoriev I.V."/>
            <person name="Jackson S.A."/>
            <person name="Sutton T.D.S."/>
            <person name="Dobson A.D.W."/>
            <person name="Rama T."/>
        </authorList>
    </citation>
    <scope>NUCLEOTIDE SEQUENCE</scope>
    <source>
        <strain evidence="2">TRa018bII</strain>
    </source>
</reference>
<proteinExistence type="predicted"/>
<sequence>MEPNSSSMNEGSAAVEQMQDSVNELSWAEFDGFFKGYQNAGLLDPPTPNDGSFALMDTLDGYNGTIPVVSPNAQDPSSASIVDWNLDGIFPSTETETRALGGGEQVSKDNLATREKRTAPLAWFRHSSDITVTDQPTKRKRFDSLRERVALQRKPRAITKNGRASVSELFLSLQVSIEQFVNLEGAAKDFMLDENHLERRECVGKTKKANNIAIQQQLIACVECFLLNEGWGEQCWGVFSEGRNQSNILWPADKNEIIALVAPLLKRAVTNERARQHRLEVKRTRRLSAYASEGSTPSTMEASDMSSEPSPFSLNQPQVEKTMTQPAVPTALDDIFPFAEPSHISRQFFSNVSWEASTPVTVTAVGPHGGKDTPGSFPNTMELMSASPQNRSPGPCDVEQESAQTSQSRQNYDAFSDTALLFSINILRRNRRICPEFTLAHTDCLQYPQLLLRIQEALADATIAISRIRALGPDGLVVVKDEQGWSRLAGDVKMTEWMDRIVKVIVDVTQVEVEA</sequence>
<dbReference type="Proteomes" id="UP000824998">
    <property type="component" value="Unassembled WGS sequence"/>
</dbReference>
<gene>
    <name evidence="2" type="ORF">BJ875DRAFT_482075</name>
</gene>
<organism evidence="2 3">
    <name type="scientific">Amylocarpus encephaloides</name>
    <dbReference type="NCBI Taxonomy" id="45428"/>
    <lineage>
        <taxon>Eukaryota</taxon>
        <taxon>Fungi</taxon>
        <taxon>Dikarya</taxon>
        <taxon>Ascomycota</taxon>
        <taxon>Pezizomycotina</taxon>
        <taxon>Leotiomycetes</taxon>
        <taxon>Helotiales</taxon>
        <taxon>Helotiales incertae sedis</taxon>
        <taxon>Amylocarpus</taxon>
    </lineage>
</organism>
<feature type="compositionally biased region" description="Polar residues" evidence="1">
    <location>
        <begin position="293"/>
        <end position="316"/>
    </location>
</feature>
<comment type="caution">
    <text evidence="2">The sequence shown here is derived from an EMBL/GenBank/DDBJ whole genome shotgun (WGS) entry which is preliminary data.</text>
</comment>
<evidence type="ECO:0000313" key="3">
    <source>
        <dbReference type="Proteomes" id="UP000824998"/>
    </source>
</evidence>